<dbReference type="PANTHER" id="PTHR30055:SF234">
    <property type="entry name" value="HTH-TYPE TRANSCRIPTIONAL REGULATOR BETI"/>
    <property type="match status" value="1"/>
</dbReference>
<reference evidence="6 7" key="1">
    <citation type="submission" date="2016-10" db="EMBL/GenBank/DDBJ databases">
        <authorList>
            <person name="de Groot N.N."/>
        </authorList>
    </citation>
    <scope>NUCLEOTIDE SEQUENCE [LARGE SCALE GENOMIC DNA]</scope>
    <source>
        <strain evidence="6 7">CGMCC 4.5681</strain>
    </source>
</reference>
<accession>A0A1G9GPP1</accession>
<dbReference type="EMBL" id="FNFB01000014">
    <property type="protein sequence ID" value="SDL02634.1"/>
    <property type="molecule type" value="Genomic_DNA"/>
</dbReference>
<dbReference type="Pfam" id="PF00440">
    <property type="entry name" value="TetR_N"/>
    <property type="match status" value="1"/>
</dbReference>
<dbReference type="PROSITE" id="PS50977">
    <property type="entry name" value="HTH_TETR_2"/>
    <property type="match status" value="1"/>
</dbReference>
<evidence type="ECO:0000259" key="5">
    <source>
        <dbReference type="PROSITE" id="PS50977"/>
    </source>
</evidence>
<dbReference type="PRINTS" id="PR00455">
    <property type="entry name" value="HTHTETR"/>
</dbReference>
<organism evidence="6 7">
    <name type="scientific">Nonomuraea maritima</name>
    <dbReference type="NCBI Taxonomy" id="683260"/>
    <lineage>
        <taxon>Bacteria</taxon>
        <taxon>Bacillati</taxon>
        <taxon>Actinomycetota</taxon>
        <taxon>Actinomycetes</taxon>
        <taxon>Streptosporangiales</taxon>
        <taxon>Streptosporangiaceae</taxon>
        <taxon>Nonomuraea</taxon>
    </lineage>
</organism>
<keyword evidence="1" id="KW-0805">Transcription regulation</keyword>
<keyword evidence="7" id="KW-1185">Reference proteome</keyword>
<keyword evidence="2 4" id="KW-0238">DNA-binding</keyword>
<dbReference type="Gene3D" id="1.10.357.10">
    <property type="entry name" value="Tetracycline Repressor, domain 2"/>
    <property type="match status" value="1"/>
</dbReference>
<dbReference type="PANTHER" id="PTHR30055">
    <property type="entry name" value="HTH-TYPE TRANSCRIPTIONAL REGULATOR RUTR"/>
    <property type="match status" value="1"/>
</dbReference>
<dbReference type="InterPro" id="IPR001647">
    <property type="entry name" value="HTH_TetR"/>
</dbReference>
<evidence type="ECO:0000256" key="1">
    <source>
        <dbReference type="ARBA" id="ARBA00023015"/>
    </source>
</evidence>
<dbReference type="RefSeq" id="WP_090768755.1">
    <property type="nucleotide sequence ID" value="NZ_FNFB01000014.1"/>
</dbReference>
<dbReference type="GO" id="GO:0000976">
    <property type="term" value="F:transcription cis-regulatory region binding"/>
    <property type="evidence" value="ECO:0007669"/>
    <property type="project" value="TreeGrafter"/>
</dbReference>
<dbReference type="Gene3D" id="1.10.10.60">
    <property type="entry name" value="Homeodomain-like"/>
    <property type="match status" value="1"/>
</dbReference>
<evidence type="ECO:0000256" key="3">
    <source>
        <dbReference type="ARBA" id="ARBA00023163"/>
    </source>
</evidence>
<protein>
    <submittedName>
        <fullName evidence="6">DNA-binding transcriptional regulator, AcrR family</fullName>
    </submittedName>
</protein>
<evidence type="ECO:0000256" key="4">
    <source>
        <dbReference type="PROSITE-ProRule" id="PRU00335"/>
    </source>
</evidence>
<evidence type="ECO:0000313" key="7">
    <source>
        <dbReference type="Proteomes" id="UP000198683"/>
    </source>
</evidence>
<evidence type="ECO:0000313" key="6">
    <source>
        <dbReference type="EMBL" id="SDL02634.1"/>
    </source>
</evidence>
<proteinExistence type="predicted"/>
<dbReference type="OrthoDB" id="155497at2"/>
<dbReference type="Proteomes" id="UP000198683">
    <property type="component" value="Unassembled WGS sequence"/>
</dbReference>
<feature type="domain" description="HTH tetR-type" evidence="5">
    <location>
        <begin position="11"/>
        <end position="71"/>
    </location>
</feature>
<feature type="DNA-binding region" description="H-T-H motif" evidence="4">
    <location>
        <begin position="34"/>
        <end position="53"/>
    </location>
</feature>
<gene>
    <name evidence="6" type="ORF">SAMN05421874_114170</name>
</gene>
<dbReference type="AlphaFoldDB" id="A0A1G9GPP1"/>
<name>A0A1G9GPP1_9ACTN</name>
<dbReference type="InterPro" id="IPR050109">
    <property type="entry name" value="HTH-type_TetR-like_transc_reg"/>
</dbReference>
<dbReference type="SUPFAM" id="SSF46689">
    <property type="entry name" value="Homeodomain-like"/>
    <property type="match status" value="1"/>
</dbReference>
<dbReference type="InterPro" id="IPR009057">
    <property type="entry name" value="Homeodomain-like_sf"/>
</dbReference>
<keyword evidence="3" id="KW-0804">Transcription</keyword>
<sequence>MSEGLRERKKRETRRHVRETALGLFVERGFEHVTIAEVAAAAGVSANTVYNYFETKENLVLPPDEASPQRLADMVRGRRPGEGAVPAVLRTLRGEVRSRDRKLGLTDGFGRVLEMMRAAPTLTARLEDLGRQMTDALAAVLAEETGDSPTAPLPRVVAAQVGALHSLVYAEIGRRTAIGEEPDTVAAAVLDILGAAEELLGGHILTYARGKDPQCSE</sequence>
<dbReference type="GO" id="GO:0003700">
    <property type="term" value="F:DNA-binding transcription factor activity"/>
    <property type="evidence" value="ECO:0007669"/>
    <property type="project" value="TreeGrafter"/>
</dbReference>
<evidence type="ECO:0000256" key="2">
    <source>
        <dbReference type="ARBA" id="ARBA00023125"/>
    </source>
</evidence>
<dbReference type="STRING" id="683260.SAMN05421874_114170"/>